<evidence type="ECO:0000256" key="1">
    <source>
        <dbReference type="SAM" id="MobiDB-lite"/>
    </source>
</evidence>
<proteinExistence type="predicted"/>
<dbReference type="EMBL" id="BLXT01000527">
    <property type="protein sequence ID" value="GFN78004.1"/>
    <property type="molecule type" value="Genomic_DNA"/>
</dbReference>
<dbReference type="Proteomes" id="UP000735302">
    <property type="component" value="Unassembled WGS sequence"/>
</dbReference>
<accession>A0AAV3Y4H1</accession>
<gene>
    <name evidence="2" type="ORF">PoB_000451000</name>
</gene>
<evidence type="ECO:0000313" key="3">
    <source>
        <dbReference type="Proteomes" id="UP000735302"/>
    </source>
</evidence>
<reference evidence="2 3" key="1">
    <citation type="journal article" date="2021" name="Elife">
        <title>Chloroplast acquisition without the gene transfer in kleptoplastic sea slugs, Plakobranchus ocellatus.</title>
        <authorList>
            <person name="Maeda T."/>
            <person name="Takahashi S."/>
            <person name="Yoshida T."/>
            <person name="Shimamura S."/>
            <person name="Takaki Y."/>
            <person name="Nagai Y."/>
            <person name="Toyoda A."/>
            <person name="Suzuki Y."/>
            <person name="Arimoto A."/>
            <person name="Ishii H."/>
            <person name="Satoh N."/>
            <person name="Nishiyama T."/>
            <person name="Hasebe M."/>
            <person name="Maruyama T."/>
            <person name="Minagawa J."/>
            <person name="Obokata J."/>
            <person name="Shigenobu S."/>
        </authorList>
    </citation>
    <scope>NUCLEOTIDE SEQUENCE [LARGE SCALE GENOMIC DNA]</scope>
</reference>
<sequence length="68" mass="7489">MDINDQYSRQNRQYLPPGISKASAPVRLAYIPHQGYRRPVPQSAVANTPTRDIECHCSSPPSPITSPG</sequence>
<keyword evidence="3" id="KW-1185">Reference proteome</keyword>
<evidence type="ECO:0000313" key="2">
    <source>
        <dbReference type="EMBL" id="GFN78004.1"/>
    </source>
</evidence>
<comment type="caution">
    <text evidence="2">The sequence shown here is derived from an EMBL/GenBank/DDBJ whole genome shotgun (WGS) entry which is preliminary data.</text>
</comment>
<dbReference type="AlphaFoldDB" id="A0AAV3Y4H1"/>
<feature type="region of interest" description="Disordered" evidence="1">
    <location>
        <begin position="40"/>
        <end position="68"/>
    </location>
</feature>
<name>A0AAV3Y4H1_9GAST</name>
<protein>
    <submittedName>
        <fullName evidence="2">Uncharacterized protein</fullName>
    </submittedName>
</protein>
<organism evidence="2 3">
    <name type="scientific">Plakobranchus ocellatus</name>
    <dbReference type="NCBI Taxonomy" id="259542"/>
    <lineage>
        <taxon>Eukaryota</taxon>
        <taxon>Metazoa</taxon>
        <taxon>Spiralia</taxon>
        <taxon>Lophotrochozoa</taxon>
        <taxon>Mollusca</taxon>
        <taxon>Gastropoda</taxon>
        <taxon>Heterobranchia</taxon>
        <taxon>Euthyneura</taxon>
        <taxon>Panpulmonata</taxon>
        <taxon>Sacoglossa</taxon>
        <taxon>Placobranchoidea</taxon>
        <taxon>Plakobranchidae</taxon>
        <taxon>Plakobranchus</taxon>
    </lineage>
</organism>